<organism evidence="1">
    <name type="scientific">marine metagenome</name>
    <dbReference type="NCBI Taxonomy" id="408172"/>
    <lineage>
        <taxon>unclassified sequences</taxon>
        <taxon>metagenomes</taxon>
        <taxon>ecological metagenomes</taxon>
    </lineage>
</organism>
<dbReference type="EMBL" id="UINC01001019">
    <property type="protein sequence ID" value="SUZ67744.1"/>
    <property type="molecule type" value="Genomic_DNA"/>
</dbReference>
<dbReference type="AlphaFoldDB" id="A0A381PM90"/>
<protein>
    <submittedName>
        <fullName evidence="1">Uncharacterized protein</fullName>
    </submittedName>
</protein>
<proteinExistence type="predicted"/>
<name>A0A381PM90_9ZZZZ</name>
<gene>
    <name evidence="1" type="ORF">METZ01_LOCUS20598</name>
</gene>
<accession>A0A381PM90</accession>
<reference evidence="1" key="1">
    <citation type="submission" date="2018-05" db="EMBL/GenBank/DDBJ databases">
        <authorList>
            <person name="Lanie J.A."/>
            <person name="Ng W.-L."/>
            <person name="Kazmierczak K.M."/>
            <person name="Andrzejewski T.M."/>
            <person name="Davidsen T.M."/>
            <person name="Wayne K.J."/>
            <person name="Tettelin H."/>
            <person name="Glass J.I."/>
            <person name="Rusch D."/>
            <person name="Podicherti R."/>
            <person name="Tsui H.-C.T."/>
            <person name="Winkler M.E."/>
        </authorList>
    </citation>
    <scope>NUCLEOTIDE SEQUENCE</scope>
</reference>
<sequence length="54" mass="5556">MVADGYQTTNPGPAQDCLCVGLEDGPEFIPLPAIDSPAVGDGQVDDLLDIPDSL</sequence>
<evidence type="ECO:0000313" key="1">
    <source>
        <dbReference type="EMBL" id="SUZ67744.1"/>
    </source>
</evidence>